<accession>A0ABV8LRR7</accession>
<dbReference type="InterPro" id="IPR018649">
    <property type="entry name" value="SHOCT"/>
</dbReference>
<comment type="caution">
    <text evidence="2">The sequence shown here is derived from an EMBL/GenBank/DDBJ whole genome shotgun (WGS) entry which is preliminary data.</text>
</comment>
<evidence type="ECO:0000313" key="2">
    <source>
        <dbReference type="EMBL" id="MFC4133088.1"/>
    </source>
</evidence>
<name>A0ABV8LRR7_9ACTN</name>
<evidence type="ECO:0000313" key="3">
    <source>
        <dbReference type="Proteomes" id="UP001595816"/>
    </source>
</evidence>
<proteinExistence type="predicted"/>
<feature type="domain" description="SHOCT" evidence="1">
    <location>
        <begin position="53"/>
        <end position="77"/>
    </location>
</feature>
<protein>
    <submittedName>
        <fullName evidence="2">SHOCT domain-containing protein</fullName>
    </submittedName>
</protein>
<organism evidence="2 3">
    <name type="scientific">Hamadaea flava</name>
    <dbReference type="NCBI Taxonomy" id="1742688"/>
    <lineage>
        <taxon>Bacteria</taxon>
        <taxon>Bacillati</taxon>
        <taxon>Actinomycetota</taxon>
        <taxon>Actinomycetes</taxon>
        <taxon>Micromonosporales</taxon>
        <taxon>Micromonosporaceae</taxon>
        <taxon>Hamadaea</taxon>
    </lineage>
</organism>
<gene>
    <name evidence="2" type="ORF">ACFOZ4_20945</name>
</gene>
<reference evidence="3" key="1">
    <citation type="journal article" date="2019" name="Int. J. Syst. Evol. Microbiol.">
        <title>The Global Catalogue of Microorganisms (GCM) 10K type strain sequencing project: providing services to taxonomists for standard genome sequencing and annotation.</title>
        <authorList>
            <consortium name="The Broad Institute Genomics Platform"/>
            <consortium name="The Broad Institute Genome Sequencing Center for Infectious Disease"/>
            <person name="Wu L."/>
            <person name="Ma J."/>
        </authorList>
    </citation>
    <scope>NUCLEOTIDE SEQUENCE [LARGE SCALE GENOMIC DNA]</scope>
    <source>
        <strain evidence="3">CGMCC 4.7289</strain>
    </source>
</reference>
<dbReference type="Proteomes" id="UP001595816">
    <property type="component" value="Unassembled WGS sequence"/>
</dbReference>
<dbReference type="Pfam" id="PF09851">
    <property type="entry name" value="SHOCT"/>
    <property type="match status" value="1"/>
</dbReference>
<evidence type="ECO:0000259" key="1">
    <source>
        <dbReference type="Pfam" id="PF09851"/>
    </source>
</evidence>
<dbReference type="RefSeq" id="WP_253751784.1">
    <property type="nucleotide sequence ID" value="NZ_JAMZDZ010000001.1"/>
</dbReference>
<dbReference type="EMBL" id="JBHSAY010000009">
    <property type="protein sequence ID" value="MFC4133088.1"/>
    <property type="molecule type" value="Genomic_DNA"/>
</dbReference>
<keyword evidence="3" id="KW-1185">Reference proteome</keyword>
<sequence>MREVLPWVCVLATLAIVLGILRVRWLARRIGEEVADRAAHLAPQSPPDPVLLLAELQRLHEEGVVTEEEFEREKARIVGP</sequence>